<comment type="similarity">
    <text evidence="3">Belongs to the WHI5/NRM1 family.</text>
</comment>
<feature type="compositionally biased region" description="Basic and acidic residues" evidence="9">
    <location>
        <begin position="65"/>
        <end position="74"/>
    </location>
</feature>
<reference evidence="10" key="1">
    <citation type="submission" date="2020-10" db="EMBL/GenBank/DDBJ databases">
        <title>Genome Sequence of Monilinia vaccinii-corymbosi Sheds Light on Mummy Berry Disease Infection of Blueberry and Mating Type.</title>
        <authorList>
            <person name="Yow A.G."/>
            <person name="Zhang Y."/>
            <person name="Bansal K."/>
            <person name="Eacker S.M."/>
            <person name="Sullivan S."/>
            <person name="Liachko I."/>
            <person name="Cubeta M.A."/>
            <person name="Rollins J.A."/>
            <person name="Ashrafi H."/>
        </authorList>
    </citation>
    <scope>NUCLEOTIDE SEQUENCE</scope>
    <source>
        <strain evidence="10">RL-1</strain>
    </source>
</reference>
<feature type="compositionally biased region" description="Low complexity" evidence="9">
    <location>
        <begin position="390"/>
        <end position="400"/>
    </location>
</feature>
<dbReference type="Pfam" id="PF08528">
    <property type="entry name" value="Whi5"/>
    <property type="match status" value="1"/>
</dbReference>
<feature type="compositionally biased region" description="Polar residues" evidence="9">
    <location>
        <begin position="243"/>
        <end position="255"/>
    </location>
</feature>
<keyword evidence="7" id="KW-0804">Transcription</keyword>
<gene>
    <name evidence="10" type="ORF">DSL72_000105</name>
</gene>
<keyword evidence="5" id="KW-0678">Repressor</keyword>
<dbReference type="InterPro" id="IPR013734">
    <property type="entry name" value="TF_Nrm1/Whi5"/>
</dbReference>
<evidence type="ECO:0000256" key="3">
    <source>
        <dbReference type="ARBA" id="ARBA00006922"/>
    </source>
</evidence>
<feature type="compositionally biased region" description="Low complexity" evidence="9">
    <location>
        <begin position="220"/>
        <end position="242"/>
    </location>
</feature>
<evidence type="ECO:0000256" key="7">
    <source>
        <dbReference type="ARBA" id="ARBA00023163"/>
    </source>
</evidence>
<accession>A0A8A3P5U2</accession>
<dbReference type="OrthoDB" id="5345625at2759"/>
<feature type="region of interest" description="Disordered" evidence="9">
    <location>
        <begin position="386"/>
        <end position="435"/>
    </location>
</feature>
<evidence type="ECO:0000313" key="11">
    <source>
        <dbReference type="Proteomes" id="UP000672032"/>
    </source>
</evidence>
<evidence type="ECO:0000256" key="6">
    <source>
        <dbReference type="ARBA" id="ARBA00023015"/>
    </source>
</evidence>
<protein>
    <submittedName>
        <fullName evidence="10">Uncharacterized protein</fullName>
    </submittedName>
</protein>
<evidence type="ECO:0000256" key="5">
    <source>
        <dbReference type="ARBA" id="ARBA00022491"/>
    </source>
</evidence>
<evidence type="ECO:0000256" key="1">
    <source>
        <dbReference type="ARBA" id="ARBA00004123"/>
    </source>
</evidence>
<dbReference type="GO" id="GO:0005634">
    <property type="term" value="C:nucleus"/>
    <property type="evidence" value="ECO:0007669"/>
    <property type="project" value="UniProtKB-SubCell"/>
</dbReference>
<evidence type="ECO:0000256" key="4">
    <source>
        <dbReference type="ARBA" id="ARBA00022490"/>
    </source>
</evidence>
<dbReference type="EMBL" id="CP063406">
    <property type="protein sequence ID" value="QSZ30551.1"/>
    <property type="molecule type" value="Genomic_DNA"/>
</dbReference>
<feature type="region of interest" description="Disordered" evidence="9">
    <location>
        <begin position="63"/>
        <end position="85"/>
    </location>
</feature>
<dbReference type="Proteomes" id="UP000672032">
    <property type="component" value="Chromosome 2"/>
</dbReference>
<sequence length="517" mass="56301">MASPPNTSATRRVLGDININININTPTFNIDHAPSVTKIPKASDGDKWSWNPPVLSKVVGNSTSEIRRENHQETDTNLQVGDFEEGQMDEKISSGRLEKGSGAARTSFSAGLSTAEAVPLAGQKRYLFAGGDVFEGERIQIGQGFDTKAKILSANSPQEGSGLGSATLSPRRNLLPCNAAVQDKGAWAEGFSRFQVYDPLYDCGSNASLESPRPGTQIKPSVSPVSPVSPVFGNSSSSSVGNTEDTANNSQAAKKTTSDDLPFIPTTVSTTRSFRASKSKSLSRAEIRQKCQALRLRLSLANYKVQTNQIDLPLSRLEARSASPKLPCPARQRGNPSYGASMGSRTPLPGAPDRNALIPAIHLQRPSPPRKNVRVFIEDREKDRNKDLCIPSIPSPSRSDSLSRRDSAIPCTSPAYNSSSGVGHAHPLTPTKRETNRHVEINVEREVARRKQDVLRGWERENTLQQQPRKPILERQKLEILRPPIIFAQPDLGVGMERSPELSKKAADGLLRLSLLR</sequence>
<keyword evidence="4" id="KW-0963">Cytoplasm</keyword>
<keyword evidence="11" id="KW-1185">Reference proteome</keyword>
<feature type="region of interest" description="Disordered" evidence="9">
    <location>
        <begin position="321"/>
        <end position="354"/>
    </location>
</feature>
<feature type="region of interest" description="Disordered" evidence="9">
    <location>
        <begin position="208"/>
        <end position="265"/>
    </location>
</feature>
<evidence type="ECO:0000256" key="8">
    <source>
        <dbReference type="ARBA" id="ARBA00023242"/>
    </source>
</evidence>
<name>A0A8A3P5U2_9HELO</name>
<keyword evidence="6" id="KW-0805">Transcription regulation</keyword>
<dbReference type="AlphaFoldDB" id="A0A8A3P5U2"/>
<comment type="subcellular location">
    <subcellularLocation>
        <location evidence="2">Cytoplasm</location>
    </subcellularLocation>
    <subcellularLocation>
        <location evidence="1">Nucleus</location>
    </subcellularLocation>
</comment>
<evidence type="ECO:0000256" key="2">
    <source>
        <dbReference type="ARBA" id="ARBA00004496"/>
    </source>
</evidence>
<evidence type="ECO:0000313" key="10">
    <source>
        <dbReference type="EMBL" id="QSZ30551.1"/>
    </source>
</evidence>
<dbReference type="GO" id="GO:0005737">
    <property type="term" value="C:cytoplasm"/>
    <property type="evidence" value="ECO:0007669"/>
    <property type="project" value="UniProtKB-SubCell"/>
</dbReference>
<organism evidence="10 11">
    <name type="scientific">Monilinia vaccinii-corymbosi</name>
    <dbReference type="NCBI Taxonomy" id="61207"/>
    <lineage>
        <taxon>Eukaryota</taxon>
        <taxon>Fungi</taxon>
        <taxon>Dikarya</taxon>
        <taxon>Ascomycota</taxon>
        <taxon>Pezizomycotina</taxon>
        <taxon>Leotiomycetes</taxon>
        <taxon>Helotiales</taxon>
        <taxon>Sclerotiniaceae</taxon>
        <taxon>Monilinia</taxon>
    </lineage>
</organism>
<keyword evidence="8" id="KW-0539">Nucleus</keyword>
<evidence type="ECO:0000256" key="9">
    <source>
        <dbReference type="SAM" id="MobiDB-lite"/>
    </source>
</evidence>
<proteinExistence type="inferred from homology"/>